<keyword evidence="3" id="KW-1185">Reference proteome</keyword>
<keyword evidence="1" id="KW-1133">Transmembrane helix</keyword>
<reference evidence="3" key="1">
    <citation type="journal article" date="2014" name="Proc. Natl. Acad. Sci. U.S.A.">
        <title>Extensive sampling of basidiomycete genomes demonstrates inadequacy of the white-rot/brown-rot paradigm for wood decay fungi.</title>
        <authorList>
            <person name="Riley R."/>
            <person name="Salamov A.A."/>
            <person name="Brown D.W."/>
            <person name="Nagy L.G."/>
            <person name="Floudas D."/>
            <person name="Held B.W."/>
            <person name="Levasseur A."/>
            <person name="Lombard V."/>
            <person name="Morin E."/>
            <person name="Otillar R."/>
            <person name="Lindquist E.A."/>
            <person name="Sun H."/>
            <person name="LaButti K.M."/>
            <person name="Schmutz J."/>
            <person name="Jabbour D."/>
            <person name="Luo H."/>
            <person name="Baker S.E."/>
            <person name="Pisabarro A.G."/>
            <person name="Walton J.D."/>
            <person name="Blanchette R.A."/>
            <person name="Henrissat B."/>
            <person name="Martin F."/>
            <person name="Cullen D."/>
            <person name="Hibbett D.S."/>
            <person name="Grigoriev I.V."/>
        </authorList>
    </citation>
    <scope>NUCLEOTIDE SEQUENCE [LARGE SCALE GENOMIC DNA]</scope>
    <source>
        <strain evidence="3">FD-172 SS1</strain>
    </source>
</reference>
<dbReference type="HOGENOM" id="CLU_877718_0_0_1"/>
<dbReference type="OrthoDB" id="2550878at2759"/>
<feature type="transmembrane region" description="Helical" evidence="1">
    <location>
        <begin position="223"/>
        <end position="245"/>
    </location>
</feature>
<dbReference type="Proteomes" id="UP000027195">
    <property type="component" value="Unassembled WGS sequence"/>
</dbReference>
<proteinExistence type="predicted"/>
<gene>
    <name evidence="2" type="ORF">BOTBODRAFT_51342</name>
</gene>
<keyword evidence="1" id="KW-0812">Transmembrane</keyword>
<feature type="transmembrane region" description="Helical" evidence="1">
    <location>
        <begin position="57"/>
        <end position="74"/>
    </location>
</feature>
<organism evidence="2 3">
    <name type="scientific">Botryobasidium botryosum (strain FD-172 SS1)</name>
    <dbReference type="NCBI Taxonomy" id="930990"/>
    <lineage>
        <taxon>Eukaryota</taxon>
        <taxon>Fungi</taxon>
        <taxon>Dikarya</taxon>
        <taxon>Basidiomycota</taxon>
        <taxon>Agaricomycotina</taxon>
        <taxon>Agaricomycetes</taxon>
        <taxon>Cantharellales</taxon>
        <taxon>Botryobasidiaceae</taxon>
        <taxon>Botryobasidium</taxon>
    </lineage>
</organism>
<feature type="transmembrane region" description="Helical" evidence="1">
    <location>
        <begin position="27"/>
        <end position="45"/>
    </location>
</feature>
<feature type="transmembrane region" description="Helical" evidence="1">
    <location>
        <begin position="94"/>
        <end position="116"/>
    </location>
</feature>
<accession>A0A067N887</accession>
<evidence type="ECO:0000313" key="3">
    <source>
        <dbReference type="Proteomes" id="UP000027195"/>
    </source>
</evidence>
<protein>
    <recommendedName>
        <fullName evidence="4">THH1/TOM1/TOM3 domain-containing protein</fullName>
    </recommendedName>
</protein>
<feature type="transmembrane region" description="Helical" evidence="1">
    <location>
        <begin position="150"/>
        <end position="169"/>
    </location>
</feature>
<feature type="transmembrane region" description="Helical" evidence="1">
    <location>
        <begin position="189"/>
        <end position="211"/>
    </location>
</feature>
<evidence type="ECO:0000256" key="1">
    <source>
        <dbReference type="SAM" id="Phobius"/>
    </source>
</evidence>
<sequence length="299" mass="33439">MSSNTSSVDQSVLGLTLPAGGHQVPDYIVGGIYGFFSSIVLYIAWKNFGRKKPIGSAYINLHFFAVARCVGYILRGVTDGMTPTADWNKDQWTTYVSMLTSAYSIITAGTTLFLFFMSIVSVHFRRTCEAASPRESTGAEERRQKSEGTFLWIFRIFVIALAAVAAVGSVREFNPYWFNYNQGKLMREIVAVVQIALTVCMVAYVTSTYIAHHSPGRCTRAYFVVNAIFILMLITQAYSILRVVSPLTSKINANPNFSYFLQVIPELLLLSLVLVSRLDWALDYTGIQAEQYPPGWIKH</sequence>
<dbReference type="AlphaFoldDB" id="A0A067N887"/>
<dbReference type="EMBL" id="KL198018">
    <property type="protein sequence ID" value="KDQ19986.1"/>
    <property type="molecule type" value="Genomic_DNA"/>
</dbReference>
<dbReference type="InParanoid" id="A0A067N887"/>
<keyword evidence="1" id="KW-0472">Membrane</keyword>
<feature type="transmembrane region" description="Helical" evidence="1">
    <location>
        <begin position="257"/>
        <end position="275"/>
    </location>
</feature>
<name>A0A067N887_BOTB1</name>
<evidence type="ECO:0008006" key="4">
    <source>
        <dbReference type="Google" id="ProtNLM"/>
    </source>
</evidence>
<evidence type="ECO:0000313" key="2">
    <source>
        <dbReference type="EMBL" id="KDQ19986.1"/>
    </source>
</evidence>